<sequence length="60" mass="6698">MEDAVMEDEKKPFDAEQGGNEEETQPDPDESLVMESGNGRVWLVKVCNYLAECKPVSDHA</sequence>
<comment type="caution">
    <text evidence="2">The sequence shown here is derived from an EMBL/GenBank/DDBJ whole genome shotgun (WGS) entry which is preliminary data.</text>
</comment>
<gene>
    <name evidence="2" type="ORF">PHLCEN_2v2169</name>
</gene>
<protein>
    <submittedName>
        <fullName evidence="2">Uncharacterized protein</fullName>
    </submittedName>
</protein>
<dbReference type="AlphaFoldDB" id="A0A2R6RPV7"/>
<evidence type="ECO:0000256" key="1">
    <source>
        <dbReference type="SAM" id="MobiDB-lite"/>
    </source>
</evidence>
<feature type="compositionally biased region" description="Acidic residues" evidence="1">
    <location>
        <begin position="19"/>
        <end position="32"/>
    </location>
</feature>
<name>A0A2R6RPV7_9APHY</name>
<dbReference type="EMBL" id="MLYV02000201">
    <property type="protein sequence ID" value="PSS32062.1"/>
    <property type="molecule type" value="Genomic_DNA"/>
</dbReference>
<evidence type="ECO:0000313" key="3">
    <source>
        <dbReference type="Proteomes" id="UP000186601"/>
    </source>
</evidence>
<dbReference type="STRING" id="98765.A0A2R6RPV7"/>
<keyword evidence="3" id="KW-1185">Reference proteome</keyword>
<feature type="region of interest" description="Disordered" evidence="1">
    <location>
        <begin position="1"/>
        <end position="36"/>
    </location>
</feature>
<evidence type="ECO:0000313" key="2">
    <source>
        <dbReference type="EMBL" id="PSS32062.1"/>
    </source>
</evidence>
<proteinExistence type="predicted"/>
<dbReference type="Proteomes" id="UP000186601">
    <property type="component" value="Unassembled WGS sequence"/>
</dbReference>
<organism evidence="2 3">
    <name type="scientific">Hermanssonia centrifuga</name>
    <dbReference type="NCBI Taxonomy" id="98765"/>
    <lineage>
        <taxon>Eukaryota</taxon>
        <taxon>Fungi</taxon>
        <taxon>Dikarya</taxon>
        <taxon>Basidiomycota</taxon>
        <taxon>Agaricomycotina</taxon>
        <taxon>Agaricomycetes</taxon>
        <taxon>Polyporales</taxon>
        <taxon>Meruliaceae</taxon>
        <taxon>Hermanssonia</taxon>
    </lineage>
</organism>
<dbReference type="OrthoDB" id="449280at2759"/>
<accession>A0A2R6RPV7</accession>
<reference evidence="2 3" key="1">
    <citation type="submission" date="2018-02" db="EMBL/GenBank/DDBJ databases">
        <title>Genome sequence of the basidiomycete white-rot fungus Phlebia centrifuga.</title>
        <authorList>
            <person name="Granchi Z."/>
            <person name="Peng M."/>
            <person name="de Vries R.P."/>
            <person name="Hilden K."/>
            <person name="Makela M.R."/>
            <person name="Grigoriev I."/>
            <person name="Riley R."/>
        </authorList>
    </citation>
    <scope>NUCLEOTIDE SEQUENCE [LARGE SCALE GENOMIC DNA]</scope>
    <source>
        <strain evidence="2 3">FBCC195</strain>
    </source>
</reference>